<name>A0A644TQP3_9ZZZZ</name>
<dbReference type="Pfam" id="PF03929">
    <property type="entry name" value="PepSY_TM"/>
    <property type="match status" value="1"/>
</dbReference>
<dbReference type="InterPro" id="IPR005625">
    <property type="entry name" value="PepSY-ass_TM"/>
</dbReference>
<dbReference type="AlphaFoldDB" id="A0A644TQP3"/>
<comment type="caution">
    <text evidence="3">The sequence shown here is derived from an EMBL/GenBank/DDBJ whole genome shotgun (WGS) entry which is preliminary data.</text>
</comment>
<evidence type="ECO:0000313" key="3">
    <source>
        <dbReference type="EMBL" id="MPL67991.1"/>
    </source>
</evidence>
<keyword evidence="2" id="KW-0472">Membrane</keyword>
<keyword evidence="2" id="KW-1133">Transmembrane helix</keyword>
<accession>A0A644TQP3</accession>
<proteinExistence type="predicted"/>
<reference evidence="3" key="1">
    <citation type="submission" date="2019-08" db="EMBL/GenBank/DDBJ databases">
        <authorList>
            <person name="Kucharzyk K."/>
            <person name="Murdoch R.W."/>
            <person name="Higgins S."/>
            <person name="Loffler F."/>
        </authorList>
    </citation>
    <scope>NUCLEOTIDE SEQUENCE</scope>
</reference>
<organism evidence="3">
    <name type="scientific">bioreactor metagenome</name>
    <dbReference type="NCBI Taxonomy" id="1076179"/>
    <lineage>
        <taxon>unclassified sequences</taxon>
        <taxon>metagenomes</taxon>
        <taxon>ecological metagenomes</taxon>
    </lineage>
</organism>
<feature type="region of interest" description="Disordered" evidence="1">
    <location>
        <begin position="38"/>
        <end position="63"/>
    </location>
</feature>
<keyword evidence="2" id="KW-0812">Transmembrane</keyword>
<evidence type="ECO:0000256" key="1">
    <source>
        <dbReference type="SAM" id="MobiDB-lite"/>
    </source>
</evidence>
<evidence type="ECO:0008006" key="4">
    <source>
        <dbReference type="Google" id="ProtNLM"/>
    </source>
</evidence>
<protein>
    <recommendedName>
        <fullName evidence="4">PepSY domain-containing protein</fullName>
    </recommendedName>
</protein>
<gene>
    <name evidence="3" type="ORF">SDC9_13695</name>
</gene>
<evidence type="ECO:0000256" key="2">
    <source>
        <dbReference type="SAM" id="Phobius"/>
    </source>
</evidence>
<dbReference type="EMBL" id="VSSQ01000039">
    <property type="protein sequence ID" value="MPL67991.1"/>
    <property type="molecule type" value="Genomic_DNA"/>
</dbReference>
<sequence length="124" mass="13607">MYQTARKMHLWVGLILAIVILAEAVTGLILAEPWLVGQDKGSSKRPAVEQQQTQRDDSRQMGLREGAKPAVNSAFGFVKGLHQGKVGGLDLKWLVDISAIGLVILTVTGVYIAIPILRARHRKR</sequence>
<feature type="transmembrane region" description="Helical" evidence="2">
    <location>
        <begin position="97"/>
        <end position="117"/>
    </location>
</feature>